<dbReference type="InterPro" id="IPR049551">
    <property type="entry name" value="PKS_DH_C"/>
</dbReference>
<dbReference type="InterPro" id="IPR042104">
    <property type="entry name" value="PKS_dehydratase_sf"/>
</dbReference>
<dbReference type="SMART" id="SM00825">
    <property type="entry name" value="PKS_KS"/>
    <property type="match status" value="1"/>
</dbReference>
<dbReference type="Pfam" id="PF14765">
    <property type="entry name" value="PS-DH"/>
    <property type="match status" value="1"/>
</dbReference>
<sequence>MVSLAAERAGDELVNKHTQEPIAVVGMAAMFPGARNLREYRDNLFAGFDAITDAPGSRWDPALYHPEAVHESASSDRFYCRRGGFIDDFPEVSVAQFGIMPNSVEGTEPDQLIALELAAAALADAGLSGKLLDGVDRSRVGVILGRGGYISPGIARLSQRVGTAGQVVATLSQLLPELSEEVLAQVRSAFIDQLGPDRPDNAIGLVPNLAASRVANRLDLRGPAYTVDAACASSLLAVGHAVQELESRRCDMMLAGGMHHAHDATLWSVFTQLKALSAAQLSRPFDADSDGILIGEGTGVLALKRLEDAIRDGDRVYATIRGTGIASDGRTSSLMNPDPGGQSRAVRAAWNRAGSDPKAAGSVGLIEAHGTGTPAGDASELTTLREVFGPTDPDGPRAGLGSVKSMIGHAMPAAGAAGLIKAVLAVYHGVLPPTLGVSQPHPALSDTRFAPVSQAAEWTPDARQPLRRAGVNAFGFGGINAHIVVEQVSGQAAVPVSINGTLFDVDQQSVASQSVSKAERLPIYPPEPGAAPVLLLAAASQEELQLILAETDDQLLARVGSAPGTGSVRLGIVSPGAKQFSIARKAVARGKAWHGRSDVWFRPEPLLDADGGGLAFVCPGLEVEFSPRIDDVLSYFDLPRIRGIAAGSEFTENINLQGSAVLQVSRTLSAALAKLGVQADAFAGHSLGEWSAMMLGDMFDSEEVDAFLDESGMAEAQFSGLAFAVIGAPASMVLTELAGREDVVLSHDNAPQQSMICGPGDVVDELVELFRGRGYVSKTLPFTSGFHTPMFAKYLDQLEILTGSLAITSARTPVWSATTTQPFPADHDEIQEIFVRHLLEHVRFRELIENMSGSGIRFFVQLGPGQLGSLISDTLHSTEHVVVSANNANRSGLDQLRTVLTALWAAGRNVDLDFLGQKVLQLDATANTAKSLTPNLAAVTDAEVAHAVAGPRSKLDLSSPVIVLTQEAAQRLGKSLHSASVNTAAAGGATELSAAALAPGSNLAPTVAAELKAFLGETDAFVASVLSGSLVGNSDHVVPTAPTPPVPNEPTVPPSMPEIATQFLDVSLASMPHLADHSFFTQRADWPDFTDRFPVVPGTTMIRLMMDSAEQSTGRHAVAVHSVRFHRWADLFEPTVIEVSAKWIDENRLAVSFGNFSHCTVELASEYGTAESPLWSIEPTEVKDMILEEDISEFYRQRWMFHGPQYQGLTAVHGRSETHIRGTVLAKPAKGSLMDNVGQLAGYWLMSEFTERATVYPAGIQTLRFYGPDPAPGESVECHMRITEVNDSMFQTDGQLVHNGKLWCEVTGWQDRRFDSAPNIREVEAAVEHHAFAQAEPGGWVMVPDYWPDLASRDLTMRRYLAKAERLEHQASAPLGRRQRLLGRLAAKDAVRLHVWESDPDRPLFPAEVGIGHLCSGQPTVSGMHGTELPELDISIAHSRDIGVAIASPRKAGSVGVGIDIESIEELPDSVENIAFTAREQQLLDQHRANTEAGSFEYRSWFTRFWSAKEAVGKALGTGLAGKPRQFEVRTVRSGSAESDYIFDVNDGQNRIFEVSIKTIQNPEKLPDHRYVVAWTTGPADLERNPS</sequence>
<dbReference type="GO" id="GO:0000287">
    <property type="term" value="F:magnesium ion binding"/>
    <property type="evidence" value="ECO:0007669"/>
    <property type="project" value="InterPro"/>
</dbReference>
<dbReference type="STRING" id="288705.RSal33209_2540"/>
<dbReference type="eggNOG" id="COG3321">
    <property type="taxonomic scope" value="Bacteria"/>
</dbReference>
<dbReference type="Proteomes" id="UP000002007">
    <property type="component" value="Chromosome"/>
</dbReference>
<dbReference type="PROSITE" id="PS00606">
    <property type="entry name" value="KS3_1"/>
    <property type="match status" value="1"/>
</dbReference>
<dbReference type="Gene3D" id="3.90.470.20">
    <property type="entry name" value="4'-phosphopantetheinyl transferase domain"/>
    <property type="match status" value="2"/>
</dbReference>
<dbReference type="InterPro" id="IPR014031">
    <property type="entry name" value="Ketoacyl_synth_C"/>
</dbReference>
<dbReference type="InterPro" id="IPR037143">
    <property type="entry name" value="4-PPantetheinyl_Trfase_dom_sf"/>
</dbReference>
<dbReference type="PANTHER" id="PTHR43074:SF1">
    <property type="entry name" value="BETA-KETOACYL SYNTHASE FAMILY PROTEIN-RELATED"/>
    <property type="match status" value="1"/>
</dbReference>
<proteinExistence type="predicted"/>
<dbReference type="Gene3D" id="3.10.129.110">
    <property type="entry name" value="Polyketide synthase dehydratase"/>
    <property type="match status" value="1"/>
</dbReference>
<keyword evidence="3" id="KW-0808">Transferase</keyword>
<dbReference type="Gene3D" id="3.40.366.10">
    <property type="entry name" value="Malonyl-Coenzyme A Acyl Carrier Protein, domain 2"/>
    <property type="match status" value="1"/>
</dbReference>
<dbReference type="InterPro" id="IPR016035">
    <property type="entry name" value="Acyl_Trfase/lysoPLipase"/>
</dbReference>
<dbReference type="KEGG" id="rsa:RSal33209_2540"/>
<dbReference type="InterPro" id="IPR020841">
    <property type="entry name" value="PKS_Beta-ketoAc_synthase_dom"/>
</dbReference>
<dbReference type="GO" id="GO:0006633">
    <property type="term" value="P:fatty acid biosynthetic process"/>
    <property type="evidence" value="ECO:0007669"/>
    <property type="project" value="InterPro"/>
</dbReference>
<dbReference type="InterPro" id="IPR014030">
    <property type="entry name" value="Ketoacyl_synth_N"/>
</dbReference>
<dbReference type="Pfam" id="PF00698">
    <property type="entry name" value="Acyl_transf_1"/>
    <property type="match status" value="1"/>
</dbReference>
<evidence type="ECO:0000259" key="4">
    <source>
        <dbReference type="PROSITE" id="PS52004"/>
    </source>
</evidence>
<name>A9WRI4_RENSM</name>
<dbReference type="GO" id="GO:0004315">
    <property type="term" value="F:3-oxoacyl-[acyl-carrier-protein] synthase activity"/>
    <property type="evidence" value="ECO:0007669"/>
    <property type="project" value="InterPro"/>
</dbReference>
<gene>
    <name evidence="5" type="ordered locus">RSal33209_2540</name>
</gene>
<evidence type="ECO:0000256" key="3">
    <source>
        <dbReference type="ARBA" id="ARBA00022679"/>
    </source>
</evidence>
<dbReference type="CDD" id="cd00833">
    <property type="entry name" value="PKS"/>
    <property type="match status" value="1"/>
</dbReference>
<dbReference type="SUPFAM" id="SSF54637">
    <property type="entry name" value="Thioesterase/thiol ester dehydrase-isomerase"/>
    <property type="match status" value="1"/>
</dbReference>
<dbReference type="SUPFAM" id="SSF56214">
    <property type="entry name" value="4'-phosphopantetheinyl transferase"/>
    <property type="match status" value="1"/>
</dbReference>
<dbReference type="Gene3D" id="3.40.47.10">
    <property type="match status" value="1"/>
</dbReference>
<dbReference type="PANTHER" id="PTHR43074">
    <property type="entry name" value="OMEGA-3 POLYUNSATURATED FATTY ACID SYNTHASE PFAB-RELATED"/>
    <property type="match status" value="1"/>
</dbReference>
<evidence type="ECO:0000313" key="6">
    <source>
        <dbReference type="Proteomes" id="UP000002007"/>
    </source>
</evidence>
<dbReference type="eggNOG" id="COG0764">
    <property type="taxonomic scope" value="Bacteria"/>
</dbReference>
<dbReference type="InterPro" id="IPR014043">
    <property type="entry name" value="Acyl_transferase_dom"/>
</dbReference>
<accession>A9WRI4</accession>
<dbReference type="EMBL" id="CP000910">
    <property type="protein sequence ID" value="ABY24266.1"/>
    <property type="molecule type" value="Genomic_DNA"/>
</dbReference>
<dbReference type="InterPro" id="IPR029069">
    <property type="entry name" value="HotDog_dom_sf"/>
</dbReference>
<protein>
    <submittedName>
        <fullName evidence="5">Heterocyst glycolipid synthase</fullName>
    </submittedName>
</protein>
<keyword evidence="1" id="KW-0596">Phosphopantetheine</keyword>
<dbReference type="SMART" id="SM00827">
    <property type="entry name" value="PKS_AT"/>
    <property type="match status" value="1"/>
</dbReference>
<dbReference type="InterPro" id="IPR008278">
    <property type="entry name" value="4-PPantetheinyl_Trfase_dom"/>
</dbReference>
<feature type="domain" description="Ketosynthase family 3 (KS3)" evidence="4">
    <location>
        <begin position="19"/>
        <end position="487"/>
    </location>
</feature>
<reference evidence="6" key="1">
    <citation type="journal article" date="2008" name="J. Bacteriol.">
        <title>Genome sequence of the fish pathogen Renibacterium salmoninarum suggests reductive evolution away from an environmental Arthrobacter ancestor.</title>
        <authorList>
            <person name="Wiens G.D."/>
            <person name="Rockey D.D."/>
            <person name="Wu Z."/>
            <person name="Chang J."/>
            <person name="Levy R."/>
            <person name="Crane S."/>
            <person name="Chen D.S."/>
            <person name="Capri G.R."/>
            <person name="Burnett J.R."/>
            <person name="Sudheesh P.S."/>
            <person name="Schipma M.J."/>
            <person name="Burd H."/>
            <person name="Bhattacharyya A."/>
            <person name="Rhodes L.D."/>
            <person name="Kaul R."/>
            <person name="Strom M.S."/>
        </authorList>
    </citation>
    <scope>NUCLEOTIDE SEQUENCE [LARGE SCALE GENOMIC DNA]</scope>
    <source>
        <strain evidence="6">ATCC 33209 / DSM 20767 / JCM 11484 / NBRC 15589 / NCIMB 2235</strain>
    </source>
</reference>
<evidence type="ECO:0000313" key="5">
    <source>
        <dbReference type="EMBL" id="ABY24266.1"/>
    </source>
</evidence>
<dbReference type="Pfam" id="PF00109">
    <property type="entry name" value="ketoacyl-synt"/>
    <property type="match status" value="1"/>
</dbReference>
<dbReference type="SUPFAM" id="SSF53901">
    <property type="entry name" value="Thiolase-like"/>
    <property type="match status" value="1"/>
</dbReference>
<organism evidence="5 6">
    <name type="scientific">Renibacterium salmoninarum (strain ATCC 33209 / DSM 20767 / JCM 11484 / NBRC 15589 / NCIMB 2235)</name>
    <dbReference type="NCBI Taxonomy" id="288705"/>
    <lineage>
        <taxon>Bacteria</taxon>
        <taxon>Bacillati</taxon>
        <taxon>Actinomycetota</taxon>
        <taxon>Actinomycetes</taxon>
        <taxon>Micrococcales</taxon>
        <taxon>Micrococcaceae</taxon>
        <taxon>Renibacterium</taxon>
    </lineage>
</organism>
<dbReference type="SUPFAM" id="SSF52151">
    <property type="entry name" value="FabD/lysophospholipase-like"/>
    <property type="match status" value="1"/>
</dbReference>
<dbReference type="InterPro" id="IPR052568">
    <property type="entry name" value="PKS-FAS_Synthase"/>
</dbReference>
<dbReference type="GO" id="GO:0008897">
    <property type="term" value="F:holo-[acyl-carrier-protein] synthase activity"/>
    <property type="evidence" value="ECO:0007669"/>
    <property type="project" value="InterPro"/>
</dbReference>
<evidence type="ECO:0000256" key="1">
    <source>
        <dbReference type="ARBA" id="ARBA00022450"/>
    </source>
</evidence>
<keyword evidence="2" id="KW-0597">Phosphoprotein</keyword>
<evidence type="ECO:0000256" key="2">
    <source>
        <dbReference type="ARBA" id="ARBA00022553"/>
    </source>
</evidence>
<dbReference type="Pfam" id="PF02801">
    <property type="entry name" value="Ketoacyl-synt_C"/>
    <property type="match status" value="1"/>
</dbReference>
<dbReference type="Pfam" id="PF01648">
    <property type="entry name" value="ACPS"/>
    <property type="match status" value="1"/>
</dbReference>
<dbReference type="InterPro" id="IPR016039">
    <property type="entry name" value="Thiolase-like"/>
</dbReference>
<dbReference type="eggNOG" id="COG2091">
    <property type="taxonomic scope" value="Bacteria"/>
</dbReference>
<keyword evidence="6" id="KW-1185">Reference proteome</keyword>
<dbReference type="InterPro" id="IPR001227">
    <property type="entry name" value="Ac_transferase_dom_sf"/>
</dbReference>
<dbReference type="InterPro" id="IPR018201">
    <property type="entry name" value="Ketoacyl_synth_AS"/>
</dbReference>
<dbReference type="HOGENOM" id="CLU_000022_31_5_11"/>
<dbReference type="PROSITE" id="PS52004">
    <property type="entry name" value="KS3_2"/>
    <property type="match status" value="1"/>
</dbReference>